<comment type="caution">
    <text evidence="1">The sequence shown here is derived from an EMBL/GenBank/DDBJ whole genome shotgun (WGS) entry which is preliminary data.</text>
</comment>
<proteinExistence type="predicted"/>
<evidence type="ECO:0000313" key="2">
    <source>
        <dbReference type="Proteomes" id="UP000679690"/>
    </source>
</evidence>
<gene>
    <name evidence="1" type="ORF">J5X75_07850</name>
</gene>
<evidence type="ECO:0000313" key="1">
    <source>
        <dbReference type="EMBL" id="MBO3737432.1"/>
    </source>
</evidence>
<keyword evidence="2" id="KW-1185">Reference proteome</keyword>
<reference evidence="1 2" key="1">
    <citation type="submission" date="2021-03" db="EMBL/GenBank/DDBJ databases">
        <title>Actinoplanes flavus sp. nov., a novel actinomycete isolated from Coconut Palm rhizosphere soil.</title>
        <authorList>
            <person name="Luo X."/>
        </authorList>
    </citation>
    <scope>NUCLEOTIDE SEQUENCE [LARGE SCALE GENOMIC DNA]</scope>
    <source>
        <strain evidence="1 2">NEAU-H7</strain>
    </source>
</reference>
<protein>
    <submittedName>
        <fullName evidence="1">Uncharacterized protein</fullName>
    </submittedName>
</protein>
<sequence length="220" mass="24406">MPQSRFVDSGRWLPSFAGEFLVRCPRCPATATVRRDWDRDARWWEPASVTCGGCGFARRQDRRAGCECGSCRRPLPSGWAGPVRVCVRGHCGTCGSPVRLWRREETAPGYRTVTVHCATCGTTGETGYDLHPVTVPDAVVDSCFGLPLRLQAPCAGHTLWAFNAVHLAYLKDYLRAGLRERRDAPAKSVISHLPRWLKQAGARSEALRAVRRLEHLVPAL</sequence>
<organism evidence="1 2">
    <name type="scientific">Actinoplanes flavus</name>
    <dbReference type="NCBI Taxonomy" id="2820290"/>
    <lineage>
        <taxon>Bacteria</taxon>
        <taxon>Bacillati</taxon>
        <taxon>Actinomycetota</taxon>
        <taxon>Actinomycetes</taxon>
        <taxon>Micromonosporales</taxon>
        <taxon>Micromonosporaceae</taxon>
        <taxon>Actinoplanes</taxon>
    </lineage>
</organism>
<dbReference type="RefSeq" id="WP_208466642.1">
    <property type="nucleotide sequence ID" value="NZ_JAGFNS010000004.1"/>
</dbReference>
<dbReference type="Proteomes" id="UP000679690">
    <property type="component" value="Unassembled WGS sequence"/>
</dbReference>
<accession>A0ABS3UID0</accession>
<name>A0ABS3UID0_9ACTN</name>
<dbReference type="EMBL" id="JAGFNS010000004">
    <property type="protein sequence ID" value="MBO3737432.1"/>
    <property type="molecule type" value="Genomic_DNA"/>
</dbReference>